<dbReference type="InterPro" id="IPR051211">
    <property type="entry name" value="PG_lysyltransferase"/>
</dbReference>
<evidence type="ECO:0000256" key="5">
    <source>
        <dbReference type="ARBA" id="ARBA00023136"/>
    </source>
</evidence>
<organism evidence="7 8">
    <name type="scientific">Deinococcus ruber</name>
    <dbReference type="NCBI Taxonomy" id="1848197"/>
    <lineage>
        <taxon>Bacteria</taxon>
        <taxon>Thermotogati</taxon>
        <taxon>Deinococcota</taxon>
        <taxon>Deinococci</taxon>
        <taxon>Deinococcales</taxon>
        <taxon>Deinococcaceae</taxon>
        <taxon>Deinococcus</taxon>
    </lineage>
</organism>
<proteinExistence type="predicted"/>
<evidence type="ECO:0000256" key="3">
    <source>
        <dbReference type="ARBA" id="ARBA00022692"/>
    </source>
</evidence>
<dbReference type="GO" id="GO:0016755">
    <property type="term" value="F:aminoacyltransferase activity"/>
    <property type="evidence" value="ECO:0007669"/>
    <property type="project" value="TreeGrafter"/>
</dbReference>
<evidence type="ECO:0000256" key="4">
    <source>
        <dbReference type="ARBA" id="ARBA00022989"/>
    </source>
</evidence>
<comment type="caution">
    <text evidence="7">The sequence shown here is derived from an EMBL/GenBank/DDBJ whole genome shotgun (WGS) entry which is preliminary data.</text>
</comment>
<keyword evidence="4" id="KW-1133">Transmembrane helix</keyword>
<dbReference type="Proteomes" id="UP000603865">
    <property type="component" value="Unassembled WGS sequence"/>
</dbReference>
<dbReference type="Pfam" id="PF09924">
    <property type="entry name" value="LPG_synthase_C"/>
    <property type="match status" value="1"/>
</dbReference>
<sequence>MLTLPGVPGGCGVQQVGGVLMAAGEPLAPVWAWSAFASAVLTMARQLRAVPCFAPVGSEFAATLRDLGLRSVRLGSTPYIHLHSWPQRGDAGAKIRHAVNRAARDGVDVQEQSPSLGMADPTTPAAQHWTREVETLSAHWLGQRKASVPFHWIFEVQPLSHPHVKRYFEARQGGRLVGLIAASPLAGRDGWYLEDVLQDSRASSSAGTALVAAALDALRADGFRLATLGGIPLSTTRGWEDAEVTLPERLAYALRPLLSGVYSFQGLERFKRRFGPAHWEDEYLALPSGVGAWVRGGAALGRLILRGR</sequence>
<keyword evidence="8" id="KW-1185">Reference proteome</keyword>
<evidence type="ECO:0000256" key="1">
    <source>
        <dbReference type="ARBA" id="ARBA00004651"/>
    </source>
</evidence>
<keyword evidence="3" id="KW-0812">Transmembrane</keyword>
<dbReference type="PANTHER" id="PTHR34697">
    <property type="entry name" value="PHOSPHATIDYLGLYCEROL LYSYLTRANSFERASE"/>
    <property type="match status" value="1"/>
</dbReference>
<evidence type="ECO:0000313" key="8">
    <source>
        <dbReference type="Proteomes" id="UP000603865"/>
    </source>
</evidence>
<dbReference type="InterPro" id="IPR016181">
    <property type="entry name" value="Acyl_CoA_acyltransferase"/>
</dbReference>
<gene>
    <name evidence="7" type="ORF">GCM10008957_16080</name>
</gene>
<accession>A0A918C3I8</accession>
<keyword evidence="5" id="KW-0472">Membrane</keyword>
<dbReference type="GO" id="GO:0055091">
    <property type="term" value="P:phospholipid homeostasis"/>
    <property type="evidence" value="ECO:0007669"/>
    <property type="project" value="TreeGrafter"/>
</dbReference>
<name>A0A918C3I8_9DEIO</name>
<evidence type="ECO:0000256" key="2">
    <source>
        <dbReference type="ARBA" id="ARBA00022475"/>
    </source>
</evidence>
<keyword evidence="2" id="KW-1003">Cell membrane</keyword>
<evidence type="ECO:0000259" key="6">
    <source>
        <dbReference type="Pfam" id="PF09924"/>
    </source>
</evidence>
<dbReference type="SUPFAM" id="SSF55729">
    <property type="entry name" value="Acyl-CoA N-acyltransferases (Nat)"/>
    <property type="match status" value="1"/>
</dbReference>
<dbReference type="GO" id="GO:0005886">
    <property type="term" value="C:plasma membrane"/>
    <property type="evidence" value="ECO:0007669"/>
    <property type="project" value="UniProtKB-SubCell"/>
</dbReference>
<dbReference type="EMBL" id="BMQL01000006">
    <property type="protein sequence ID" value="GGR03909.1"/>
    <property type="molecule type" value="Genomic_DNA"/>
</dbReference>
<comment type="subcellular location">
    <subcellularLocation>
        <location evidence="1">Cell membrane</location>
        <topology evidence="1">Multi-pass membrane protein</topology>
    </subcellularLocation>
</comment>
<reference evidence="7" key="1">
    <citation type="journal article" date="2014" name="Int. J. Syst. Evol. Microbiol.">
        <title>Complete genome sequence of Corynebacterium casei LMG S-19264T (=DSM 44701T), isolated from a smear-ripened cheese.</title>
        <authorList>
            <consortium name="US DOE Joint Genome Institute (JGI-PGF)"/>
            <person name="Walter F."/>
            <person name="Albersmeier A."/>
            <person name="Kalinowski J."/>
            <person name="Ruckert C."/>
        </authorList>
    </citation>
    <scope>NUCLEOTIDE SEQUENCE</scope>
    <source>
        <strain evidence="7">JCM 31311</strain>
    </source>
</reference>
<dbReference type="InterPro" id="IPR024320">
    <property type="entry name" value="LPG_synthase_C"/>
</dbReference>
<protein>
    <recommendedName>
        <fullName evidence="6">Phosphatidylglycerol lysyltransferase C-terminal domain-containing protein</fullName>
    </recommendedName>
</protein>
<dbReference type="PANTHER" id="PTHR34697:SF2">
    <property type="entry name" value="PHOSPHATIDYLGLYCEROL LYSYLTRANSFERASE"/>
    <property type="match status" value="1"/>
</dbReference>
<dbReference type="AlphaFoldDB" id="A0A918C3I8"/>
<feature type="domain" description="Phosphatidylglycerol lysyltransferase C-terminal" evidence="6">
    <location>
        <begin position="14"/>
        <end position="285"/>
    </location>
</feature>
<evidence type="ECO:0000313" key="7">
    <source>
        <dbReference type="EMBL" id="GGR03909.1"/>
    </source>
</evidence>
<reference evidence="7" key="2">
    <citation type="submission" date="2020-09" db="EMBL/GenBank/DDBJ databases">
        <authorList>
            <person name="Sun Q."/>
            <person name="Ohkuma M."/>
        </authorList>
    </citation>
    <scope>NUCLEOTIDE SEQUENCE</scope>
    <source>
        <strain evidence="7">JCM 31311</strain>
    </source>
</reference>